<proteinExistence type="predicted"/>
<evidence type="ECO:0000313" key="1">
    <source>
        <dbReference type="EMBL" id="MBB6324493.1"/>
    </source>
</evidence>
<dbReference type="EMBL" id="JACIJO010000001">
    <property type="protein sequence ID" value="MBB6324493.1"/>
    <property type="molecule type" value="Genomic_DNA"/>
</dbReference>
<evidence type="ECO:0000313" key="2">
    <source>
        <dbReference type="Proteomes" id="UP000588604"/>
    </source>
</evidence>
<gene>
    <name evidence="1" type="ORF">FHS59_000108</name>
</gene>
<dbReference type="AlphaFoldDB" id="A0A841MCP8"/>
<comment type="caution">
    <text evidence="1">The sequence shown here is derived from an EMBL/GenBank/DDBJ whole genome shotgun (WGS) entry which is preliminary data.</text>
</comment>
<accession>A0A841MCP8</accession>
<sequence>MDGFEERKKGHLPEVDIAGDRFLIDVRLAELRHVDTPWKRLPLDQMVPTEDHRHYQFFYNRELKSVFHASQELTDIPEHVVLVEIPDEMQLDPVGMARKLGLSDAYFLSMHPYQKQIKARVTPVEESGLPDLVLNNHRMNPAKSIKR</sequence>
<protein>
    <submittedName>
        <fullName evidence="1">Uncharacterized protein</fullName>
    </submittedName>
</protein>
<organism evidence="1 2">
    <name type="scientific">Algoriphagus iocasae</name>
    <dbReference type="NCBI Taxonomy" id="1836499"/>
    <lineage>
        <taxon>Bacteria</taxon>
        <taxon>Pseudomonadati</taxon>
        <taxon>Bacteroidota</taxon>
        <taxon>Cytophagia</taxon>
        <taxon>Cytophagales</taxon>
        <taxon>Cyclobacteriaceae</taxon>
        <taxon>Algoriphagus</taxon>
    </lineage>
</organism>
<dbReference type="RefSeq" id="WP_184492475.1">
    <property type="nucleotide sequence ID" value="NZ_JACIJO010000001.1"/>
</dbReference>
<keyword evidence="2" id="KW-1185">Reference proteome</keyword>
<reference evidence="1 2" key="1">
    <citation type="submission" date="2020-08" db="EMBL/GenBank/DDBJ databases">
        <title>Genomic Encyclopedia of Type Strains, Phase IV (KMG-IV): sequencing the most valuable type-strain genomes for metagenomic binning, comparative biology and taxonomic classification.</title>
        <authorList>
            <person name="Goeker M."/>
        </authorList>
    </citation>
    <scope>NUCLEOTIDE SEQUENCE [LARGE SCALE GENOMIC DNA]</scope>
    <source>
        <strain evidence="1 2">DSM 102044</strain>
    </source>
</reference>
<name>A0A841MCP8_9BACT</name>
<dbReference type="Proteomes" id="UP000588604">
    <property type="component" value="Unassembled WGS sequence"/>
</dbReference>